<dbReference type="Proteomes" id="UP000467841">
    <property type="component" value="Unassembled WGS sequence"/>
</dbReference>
<dbReference type="OrthoDB" id="496981at2759"/>
<gene>
    <name evidence="3" type="ORF">MERR_LOCUS18308</name>
    <name evidence="2" type="ORF">MERR_LOCUS9968</name>
</gene>
<sequence>MKVGGRNLYGYCRGVVLRGEYMDLCGGQTLRLSSPNSKILHLVRHAQGIHNVALEENGATPLSNKLFDAHLSTKGHQQVSQRGKEILESGLLNTIELVITSPLSRAMQTSTGLFRGQEATNRFENFQIAHNFPPIVALEICRERMVIFIYFL</sequence>
<evidence type="ECO:0000313" key="4">
    <source>
        <dbReference type="Proteomes" id="UP000467841"/>
    </source>
</evidence>
<evidence type="ECO:0000313" key="2">
    <source>
        <dbReference type="EMBL" id="CAA7022733.1"/>
    </source>
</evidence>
<dbReference type="InterPro" id="IPR013078">
    <property type="entry name" value="His_Pase_superF_clade-1"/>
</dbReference>
<dbReference type="PANTHER" id="PTHR48100">
    <property type="entry name" value="BROAD-SPECIFICITY PHOSPHATASE YOR283W-RELATED"/>
    <property type="match status" value="1"/>
</dbReference>
<name>A0A6D2ICC6_9BRAS</name>
<evidence type="ECO:0000313" key="3">
    <source>
        <dbReference type="EMBL" id="CAA7031073.1"/>
    </source>
</evidence>
<reference evidence="2 4" key="1">
    <citation type="submission" date="2020-01" db="EMBL/GenBank/DDBJ databases">
        <authorList>
            <person name="Mishra B."/>
        </authorList>
    </citation>
    <scope>NUCLEOTIDE SEQUENCE [LARGE SCALE GENOMIC DNA]</scope>
</reference>
<dbReference type="GO" id="GO:0016791">
    <property type="term" value="F:phosphatase activity"/>
    <property type="evidence" value="ECO:0007669"/>
    <property type="project" value="TreeGrafter"/>
</dbReference>
<protein>
    <submittedName>
        <fullName evidence="2">Uncharacterized protein</fullName>
    </submittedName>
</protein>
<dbReference type="EMBL" id="CACVBM020000732">
    <property type="protein sequence ID" value="CAA7022733.1"/>
    <property type="molecule type" value="Genomic_DNA"/>
</dbReference>
<dbReference type="CDD" id="cd07067">
    <property type="entry name" value="HP_PGM_like"/>
    <property type="match status" value="1"/>
</dbReference>
<dbReference type="SUPFAM" id="SSF53254">
    <property type="entry name" value="Phosphoglycerate mutase-like"/>
    <property type="match status" value="1"/>
</dbReference>
<dbReference type="InterPro" id="IPR050275">
    <property type="entry name" value="PGM_Phosphatase"/>
</dbReference>
<dbReference type="Gene3D" id="3.40.50.1240">
    <property type="entry name" value="Phosphoglycerate mutase-like"/>
    <property type="match status" value="1"/>
</dbReference>
<dbReference type="PANTHER" id="PTHR48100:SF37">
    <property type="entry name" value="PHOSPHOGLYCERATE MUTASE FAMILY PROTEIN"/>
    <property type="match status" value="1"/>
</dbReference>
<organism evidence="2 4">
    <name type="scientific">Microthlaspi erraticum</name>
    <dbReference type="NCBI Taxonomy" id="1685480"/>
    <lineage>
        <taxon>Eukaryota</taxon>
        <taxon>Viridiplantae</taxon>
        <taxon>Streptophyta</taxon>
        <taxon>Embryophyta</taxon>
        <taxon>Tracheophyta</taxon>
        <taxon>Spermatophyta</taxon>
        <taxon>Magnoliopsida</taxon>
        <taxon>eudicotyledons</taxon>
        <taxon>Gunneridae</taxon>
        <taxon>Pentapetalae</taxon>
        <taxon>rosids</taxon>
        <taxon>malvids</taxon>
        <taxon>Brassicales</taxon>
        <taxon>Brassicaceae</taxon>
        <taxon>Coluteocarpeae</taxon>
        <taxon>Microthlaspi</taxon>
    </lineage>
</organism>
<dbReference type="InterPro" id="IPR029033">
    <property type="entry name" value="His_PPase_superfam"/>
</dbReference>
<accession>A0A6D2ICC6</accession>
<dbReference type="GO" id="GO:0005737">
    <property type="term" value="C:cytoplasm"/>
    <property type="evidence" value="ECO:0007669"/>
    <property type="project" value="TreeGrafter"/>
</dbReference>
<comment type="similarity">
    <text evidence="1">Belongs to the phosphoglycerate mutase family.</text>
</comment>
<keyword evidence="4" id="KW-1185">Reference proteome</keyword>
<dbReference type="EMBL" id="CACVBM020001102">
    <property type="protein sequence ID" value="CAA7031073.1"/>
    <property type="molecule type" value="Genomic_DNA"/>
</dbReference>
<dbReference type="AlphaFoldDB" id="A0A6D2ICC6"/>
<proteinExistence type="inferred from homology"/>
<evidence type="ECO:0000256" key="1">
    <source>
        <dbReference type="ARBA" id="ARBA00038362"/>
    </source>
</evidence>